<dbReference type="EMBL" id="BMAO01030397">
    <property type="protein sequence ID" value="GFQ67788.1"/>
    <property type="molecule type" value="Genomic_DNA"/>
</dbReference>
<name>A0A8X6KCJ6_TRICU</name>
<keyword evidence="2" id="KW-1185">Reference proteome</keyword>
<accession>A0A8X6KCJ6</accession>
<sequence length="138" mass="15791">MEVLHGFYDSKQFLPGHTVVSFWSGQTLAKVGDDTLLAIYFLGQHSPDALMTCICIQNKLFPSFRICQDWSRSYGVVWRLLRNLSRIPVINVQAQETPELVNICRAFPVFSQPRSYPGLSEHLLPKIIWPEIADFPPE</sequence>
<gene>
    <name evidence="1" type="ORF">TNCT_348721</name>
</gene>
<evidence type="ECO:0000313" key="2">
    <source>
        <dbReference type="Proteomes" id="UP000887116"/>
    </source>
</evidence>
<dbReference type="Proteomes" id="UP000887116">
    <property type="component" value="Unassembled WGS sequence"/>
</dbReference>
<organism evidence="1 2">
    <name type="scientific">Trichonephila clavata</name>
    <name type="common">Joro spider</name>
    <name type="synonym">Nephila clavata</name>
    <dbReference type="NCBI Taxonomy" id="2740835"/>
    <lineage>
        <taxon>Eukaryota</taxon>
        <taxon>Metazoa</taxon>
        <taxon>Ecdysozoa</taxon>
        <taxon>Arthropoda</taxon>
        <taxon>Chelicerata</taxon>
        <taxon>Arachnida</taxon>
        <taxon>Araneae</taxon>
        <taxon>Araneomorphae</taxon>
        <taxon>Entelegynae</taxon>
        <taxon>Araneoidea</taxon>
        <taxon>Nephilidae</taxon>
        <taxon>Trichonephila</taxon>
    </lineage>
</organism>
<dbReference type="AlphaFoldDB" id="A0A8X6KCJ6"/>
<evidence type="ECO:0000313" key="1">
    <source>
        <dbReference type="EMBL" id="GFQ67788.1"/>
    </source>
</evidence>
<comment type="caution">
    <text evidence="1">The sequence shown here is derived from an EMBL/GenBank/DDBJ whole genome shotgun (WGS) entry which is preliminary data.</text>
</comment>
<proteinExistence type="predicted"/>
<reference evidence="1" key="1">
    <citation type="submission" date="2020-07" db="EMBL/GenBank/DDBJ databases">
        <title>Multicomponent nature underlies the extraordinary mechanical properties of spider dragline silk.</title>
        <authorList>
            <person name="Kono N."/>
            <person name="Nakamura H."/>
            <person name="Mori M."/>
            <person name="Yoshida Y."/>
            <person name="Ohtoshi R."/>
            <person name="Malay A.D."/>
            <person name="Moran D.A.P."/>
            <person name="Tomita M."/>
            <person name="Numata K."/>
            <person name="Arakawa K."/>
        </authorList>
    </citation>
    <scope>NUCLEOTIDE SEQUENCE</scope>
</reference>
<protein>
    <submittedName>
        <fullName evidence="1">Uncharacterized protein</fullName>
    </submittedName>
</protein>